<keyword evidence="2" id="KW-1185">Reference proteome</keyword>
<sequence length="46" mass="5305">MYEVWARDYRGQDAFITDSHSYNVAQAIADNITGLSPEVRSWIEEV</sequence>
<proteinExistence type="predicted"/>
<dbReference type="Proteomes" id="UP000225918">
    <property type="component" value="Segment"/>
</dbReference>
<gene>
    <name evidence="1" type="ORF">SEA_MYRADEE_83</name>
</gene>
<evidence type="ECO:0000313" key="1">
    <source>
        <dbReference type="EMBL" id="ASR77190.1"/>
    </source>
</evidence>
<dbReference type="EMBL" id="MF141539">
    <property type="protein sequence ID" value="ASR77190.1"/>
    <property type="molecule type" value="Genomic_DNA"/>
</dbReference>
<organism evidence="1 2">
    <name type="scientific">Mycobacterium phage MyraDee</name>
    <dbReference type="NCBI Taxonomy" id="2024303"/>
    <lineage>
        <taxon>Viruses</taxon>
        <taxon>Duplodnaviria</taxon>
        <taxon>Heunggongvirae</taxon>
        <taxon>Uroviricota</taxon>
        <taxon>Caudoviricetes</taxon>
        <taxon>Myradeevirus</taxon>
        <taxon>Myradeevirus MyraDee</taxon>
    </lineage>
</organism>
<reference evidence="2" key="1">
    <citation type="submission" date="2017-05" db="EMBL/GenBank/DDBJ databases">
        <authorList>
            <person name="Song R."/>
            <person name="Chenine A.L."/>
            <person name="Ruprecht R.M."/>
        </authorList>
    </citation>
    <scope>NUCLEOTIDE SEQUENCE [LARGE SCALE GENOMIC DNA]</scope>
</reference>
<protein>
    <submittedName>
        <fullName evidence="1">Uncharacterized protein</fullName>
    </submittedName>
</protein>
<evidence type="ECO:0000313" key="2">
    <source>
        <dbReference type="Proteomes" id="UP000225918"/>
    </source>
</evidence>
<accession>A0A222YZG5</accession>
<name>A0A222YZG5_9CAUD</name>